<evidence type="ECO:0000256" key="3">
    <source>
        <dbReference type="ARBA" id="ARBA00012355"/>
    </source>
</evidence>
<dbReference type="SUPFAM" id="SSF55729">
    <property type="entry name" value="Acyl-CoA N-acyltransferases (Nat)"/>
    <property type="match status" value="1"/>
</dbReference>
<dbReference type="Gene3D" id="3.40.630.30">
    <property type="match status" value="1"/>
</dbReference>
<evidence type="ECO:0000256" key="5">
    <source>
        <dbReference type="ARBA" id="ARBA00022679"/>
    </source>
</evidence>
<dbReference type="GO" id="GO:0033816">
    <property type="term" value="F:diaminobutyrate acetyltransferase activity"/>
    <property type="evidence" value="ECO:0007669"/>
    <property type="project" value="UniProtKB-EC"/>
</dbReference>
<keyword evidence="11" id="KW-1185">Reference proteome</keyword>
<comment type="pathway">
    <text evidence="1 8">Amine and polyamine biosynthesis; ectoine biosynthesis; L-ectoine from L-aspartate 4-semialdehyde: step 2/3.</text>
</comment>
<keyword evidence="6 8" id="KW-0012">Acyltransferase</keyword>
<dbReference type="UniPathway" id="UPA00067">
    <property type="reaction ID" value="UER00122"/>
</dbReference>
<evidence type="ECO:0000256" key="7">
    <source>
        <dbReference type="ARBA" id="ARBA00048924"/>
    </source>
</evidence>
<dbReference type="Proteomes" id="UP000092544">
    <property type="component" value="Unassembled WGS sequence"/>
</dbReference>
<dbReference type="STRING" id="1792290.MSP8886_01162"/>
<evidence type="ECO:0000256" key="6">
    <source>
        <dbReference type="ARBA" id="ARBA00023315"/>
    </source>
</evidence>
<reference evidence="10 11" key="1">
    <citation type="submission" date="2016-06" db="EMBL/GenBank/DDBJ databases">
        <authorList>
            <person name="Kjaerup R.B."/>
            <person name="Dalgaard T.S."/>
            <person name="Juul-Madsen H.R."/>
        </authorList>
    </citation>
    <scope>NUCLEOTIDE SEQUENCE [LARGE SCALE GENOMIC DNA]</scope>
    <source>
        <strain evidence="10 11">CECT 8886</strain>
    </source>
</reference>
<keyword evidence="5 8" id="KW-0808">Transferase</keyword>
<dbReference type="GO" id="GO:0019491">
    <property type="term" value="P:ectoine biosynthetic process"/>
    <property type="evidence" value="ECO:0007669"/>
    <property type="project" value="UniProtKB-UniPathway"/>
</dbReference>
<dbReference type="NCBIfam" id="TIGR02406">
    <property type="entry name" value="ectoine_EctA"/>
    <property type="match status" value="1"/>
</dbReference>
<sequence>MKNIELIKPSAEHGMPVNQLVASCPPLDTNSVYCNLLQADHFSETSVSAMLEDRLVGFISGYLIPNRTDTLFVWQVAVGEAARGRGLAKKMLSSVLERPACSDVAYIETTITQSNEASWALFRSIAKQLDAPLEDTVQYDKDSHFQGKHDTEFLVRIGPFQ</sequence>
<dbReference type="EC" id="2.3.1.178" evidence="3 8"/>
<evidence type="ECO:0000256" key="4">
    <source>
        <dbReference type="ARBA" id="ARBA00017935"/>
    </source>
</evidence>
<dbReference type="EMBL" id="FLOB01000002">
    <property type="protein sequence ID" value="SBS28409.1"/>
    <property type="molecule type" value="Genomic_DNA"/>
</dbReference>
<accession>A0A1A8TAA8</accession>
<organism evidence="10 11">
    <name type="scientific">Marinomonas spartinae</name>
    <dbReference type="NCBI Taxonomy" id="1792290"/>
    <lineage>
        <taxon>Bacteria</taxon>
        <taxon>Pseudomonadati</taxon>
        <taxon>Pseudomonadota</taxon>
        <taxon>Gammaproteobacteria</taxon>
        <taxon>Oceanospirillales</taxon>
        <taxon>Oceanospirillaceae</taxon>
        <taxon>Marinomonas</taxon>
    </lineage>
</organism>
<evidence type="ECO:0000259" key="9">
    <source>
        <dbReference type="PROSITE" id="PS51186"/>
    </source>
</evidence>
<dbReference type="PROSITE" id="PS51186">
    <property type="entry name" value="GNAT"/>
    <property type="match status" value="1"/>
</dbReference>
<dbReference type="InterPro" id="IPR012772">
    <property type="entry name" value="Ectoine_EctA"/>
</dbReference>
<feature type="domain" description="N-acetyltransferase" evidence="9">
    <location>
        <begin position="2"/>
        <end position="161"/>
    </location>
</feature>
<dbReference type="InterPro" id="IPR016181">
    <property type="entry name" value="Acyl_CoA_acyltransferase"/>
</dbReference>
<dbReference type="Pfam" id="PF00583">
    <property type="entry name" value="Acetyltransf_1"/>
    <property type="match status" value="1"/>
</dbReference>
<protein>
    <recommendedName>
        <fullName evidence="4 8">L-2,4-diaminobutyric acid acetyltransferase</fullName>
        <shortName evidence="8">DABA acetyltransferase</shortName>
        <ecNumber evidence="3 8">2.3.1.178</ecNumber>
    </recommendedName>
</protein>
<proteinExistence type="inferred from homology"/>
<evidence type="ECO:0000256" key="1">
    <source>
        <dbReference type="ARBA" id="ARBA00004978"/>
    </source>
</evidence>
<dbReference type="PROSITE" id="PS51257">
    <property type="entry name" value="PROKAR_LIPOPROTEIN"/>
    <property type="match status" value="1"/>
</dbReference>
<evidence type="ECO:0000313" key="10">
    <source>
        <dbReference type="EMBL" id="SBS28409.1"/>
    </source>
</evidence>
<comment type="similarity">
    <text evidence="2 8">Belongs to the acetyltransferase family. EctA subfamily.</text>
</comment>
<gene>
    <name evidence="8 10" type="primary">ectA</name>
    <name evidence="10" type="ORF">MSP8886_01162</name>
</gene>
<dbReference type="InterPro" id="IPR000182">
    <property type="entry name" value="GNAT_dom"/>
</dbReference>
<evidence type="ECO:0000256" key="2">
    <source>
        <dbReference type="ARBA" id="ARBA00010712"/>
    </source>
</evidence>
<evidence type="ECO:0000313" key="11">
    <source>
        <dbReference type="Proteomes" id="UP000092544"/>
    </source>
</evidence>
<comment type="catalytic activity">
    <reaction evidence="7 8">
        <text>L-2,4-diaminobutanoate + acetyl-CoA = (2S)-4-acetamido-2-aminobutanoate + CoA + H(+)</text>
        <dbReference type="Rhea" id="RHEA:16901"/>
        <dbReference type="ChEBI" id="CHEBI:15378"/>
        <dbReference type="ChEBI" id="CHEBI:57287"/>
        <dbReference type="ChEBI" id="CHEBI:57288"/>
        <dbReference type="ChEBI" id="CHEBI:58761"/>
        <dbReference type="ChEBI" id="CHEBI:58929"/>
        <dbReference type="EC" id="2.3.1.178"/>
    </reaction>
</comment>
<name>A0A1A8TAA8_9GAMM</name>
<comment type="function">
    <text evidence="8">Catalyzes the acetylation of L-2,4-diaminobutyrate (DABA) to gamma-N-acetyl-alpha,gamma-diaminobutyric acid (ADABA) with acetyl coenzyme A.</text>
</comment>
<evidence type="ECO:0000256" key="8">
    <source>
        <dbReference type="RuleBase" id="RU365045"/>
    </source>
</evidence>
<dbReference type="AlphaFoldDB" id="A0A1A8TAA8"/>
<dbReference type="CDD" id="cd04301">
    <property type="entry name" value="NAT_SF"/>
    <property type="match status" value="1"/>
</dbReference>